<reference evidence="3 4" key="1">
    <citation type="submission" date="2020-03" db="EMBL/GenBank/DDBJ databases">
        <title>Genomic Encyclopedia of Type Strains, Phase IV (KMG-V): Genome sequencing to study the core and pangenomes of soil and plant-associated prokaryotes.</title>
        <authorList>
            <person name="Whitman W."/>
        </authorList>
    </citation>
    <scope>NUCLEOTIDE SEQUENCE [LARGE SCALE GENOMIC DNA]</scope>
    <source>
        <strain evidence="3 4">1B</strain>
    </source>
</reference>
<comment type="caution">
    <text evidence="3">The sequence shown here is derived from an EMBL/GenBank/DDBJ whole genome shotgun (WGS) entry which is preliminary data.</text>
</comment>
<evidence type="ECO:0000313" key="4">
    <source>
        <dbReference type="Proteomes" id="UP000717634"/>
    </source>
</evidence>
<accession>A0ABX1HPN2</accession>
<name>A0ABX1HPN2_9BACT</name>
<evidence type="ECO:0000313" key="3">
    <source>
        <dbReference type="EMBL" id="NKI91157.1"/>
    </source>
</evidence>
<sequence>MKIFTLAAMGALTVASLTAHAQFTLDGQATAAEIGTGVGKYQLAGSYTGNHLDADRGLKALYVGYTATTLNILVAGSAEAATSGSYRALVVYLNTPLRSGAPAGVQLGGADNQSPLKHRPTLDMQTDYGFRVSVGPGATDVYFSNASYVTGTGAPTAGTDTYAGSGNKNGTVVTSSATVLPGTRFAYLNTASLTANTGNAGLEIEIPLAALGTPLLTAGSRLDLFAAYTDGDGIFYSDVIPQITGRTTTLGADPNFTTIPGTQSVAFSLGAGVLASRSAVASSLNFQVYPNPASATSTIAYTVPAGRQPVALAVYNALGQRVRALAEAEQAGNQQFALGSLPAGAYLVKLQIGDQLTSRKVVVQ</sequence>
<dbReference type="Pfam" id="PF18962">
    <property type="entry name" value="Por_Secre_tail"/>
    <property type="match status" value="1"/>
</dbReference>
<dbReference type="NCBIfam" id="TIGR04183">
    <property type="entry name" value="Por_Secre_tail"/>
    <property type="match status" value="1"/>
</dbReference>
<evidence type="ECO:0000259" key="2">
    <source>
        <dbReference type="Pfam" id="PF18962"/>
    </source>
</evidence>
<proteinExistence type="predicted"/>
<keyword evidence="1" id="KW-0732">Signal</keyword>
<keyword evidence="4" id="KW-1185">Reference proteome</keyword>
<protein>
    <recommendedName>
        <fullName evidence="2">Secretion system C-terminal sorting domain-containing protein</fullName>
    </recommendedName>
</protein>
<feature type="domain" description="Secretion system C-terminal sorting" evidence="2">
    <location>
        <begin position="288"/>
        <end position="363"/>
    </location>
</feature>
<gene>
    <name evidence="3" type="ORF">HBN54_003769</name>
</gene>
<feature type="chain" id="PRO_5045224779" description="Secretion system C-terminal sorting domain-containing protein" evidence="1">
    <location>
        <begin position="22"/>
        <end position="364"/>
    </location>
</feature>
<evidence type="ECO:0000256" key="1">
    <source>
        <dbReference type="SAM" id="SignalP"/>
    </source>
</evidence>
<dbReference type="Proteomes" id="UP000717634">
    <property type="component" value="Unassembled WGS sequence"/>
</dbReference>
<feature type="signal peptide" evidence="1">
    <location>
        <begin position="1"/>
        <end position="21"/>
    </location>
</feature>
<dbReference type="RefSeq" id="WP_168674725.1">
    <property type="nucleotide sequence ID" value="NZ_JAAVTK010000013.1"/>
</dbReference>
<dbReference type="EMBL" id="JAAVTK010000013">
    <property type="protein sequence ID" value="NKI91157.1"/>
    <property type="molecule type" value="Genomic_DNA"/>
</dbReference>
<dbReference type="InterPro" id="IPR026444">
    <property type="entry name" value="Secre_tail"/>
</dbReference>
<organism evidence="3 4">
    <name type="scientific">Hymenobacter artigasi</name>
    <dbReference type="NCBI Taxonomy" id="2719616"/>
    <lineage>
        <taxon>Bacteria</taxon>
        <taxon>Pseudomonadati</taxon>
        <taxon>Bacteroidota</taxon>
        <taxon>Cytophagia</taxon>
        <taxon>Cytophagales</taxon>
        <taxon>Hymenobacteraceae</taxon>
        <taxon>Hymenobacter</taxon>
    </lineage>
</organism>